<proteinExistence type="predicted"/>
<keyword evidence="2" id="KW-1133">Transmembrane helix</keyword>
<keyword evidence="1" id="KW-0245">EGF-like domain</keyword>
<evidence type="ECO:0000256" key="2">
    <source>
        <dbReference type="SAM" id="Phobius"/>
    </source>
</evidence>
<evidence type="ECO:0000313" key="6">
    <source>
        <dbReference type="Proteomes" id="UP000245119"/>
    </source>
</evidence>
<name>A0A2T7NPI9_POMCA</name>
<protein>
    <recommendedName>
        <fullName evidence="4">EGF-like domain-containing protein</fullName>
    </recommendedName>
</protein>
<dbReference type="AlphaFoldDB" id="A0A2T7NPI9"/>
<dbReference type="OrthoDB" id="1421090at2759"/>
<feature type="chain" id="PRO_5015719296" description="EGF-like domain-containing protein" evidence="3">
    <location>
        <begin position="21"/>
        <end position="361"/>
    </location>
</feature>
<keyword evidence="2" id="KW-0472">Membrane</keyword>
<evidence type="ECO:0000256" key="3">
    <source>
        <dbReference type="SAM" id="SignalP"/>
    </source>
</evidence>
<dbReference type="Gene3D" id="2.10.25.10">
    <property type="entry name" value="Laminin"/>
    <property type="match status" value="2"/>
</dbReference>
<dbReference type="PROSITE" id="PS01186">
    <property type="entry name" value="EGF_2"/>
    <property type="match status" value="1"/>
</dbReference>
<accession>A0A2T7NPI9</accession>
<feature type="disulfide bond" evidence="1">
    <location>
        <begin position="169"/>
        <end position="178"/>
    </location>
</feature>
<dbReference type="InterPro" id="IPR000742">
    <property type="entry name" value="EGF"/>
</dbReference>
<evidence type="ECO:0000259" key="4">
    <source>
        <dbReference type="PROSITE" id="PS50026"/>
    </source>
</evidence>
<dbReference type="PROSITE" id="PS50026">
    <property type="entry name" value="EGF_3"/>
    <property type="match status" value="2"/>
</dbReference>
<sequence>MASKFRTYLLLLQVTSQARSLSTTQPPTSGDSGCSPGTVCHHGYCPAESLSCLCHSGWAGFYCEEPCPPGCEHRGACQTNPEGKAICWCEPGYGYVNGSGCVHVTATPETRTNRENTVTTEYSDSPPAVTIVTAASVLPPSNTGLELCEPGFPCFHGKCQTAPNIECVCDKGWEGVFCQNQCPLECGLHGRCQRVAGEDSAMFCDCVHGYEGDLCDKMTIDRIDEMVNLSDTPSDMATTVRSLSDASTSCVPIPVCMASAYCCPTTPHIAAATSTTLGPTARRSGPFLAVFSEIIDAGEVEVTWYWYVGAASVVFLLVLVLALVVLPYYMFRRGHLLMMKILYHFQSYEDDGKDDAAAHSK</sequence>
<dbReference type="SMART" id="SM00181">
    <property type="entry name" value="EGF"/>
    <property type="match status" value="4"/>
</dbReference>
<gene>
    <name evidence="5" type="ORF">C0Q70_16351</name>
</gene>
<keyword evidence="3" id="KW-0732">Signal</keyword>
<feature type="domain" description="EGF-like" evidence="4">
    <location>
        <begin position="144"/>
        <end position="179"/>
    </location>
</feature>
<feature type="transmembrane region" description="Helical" evidence="2">
    <location>
        <begin position="304"/>
        <end position="331"/>
    </location>
</feature>
<dbReference type="EMBL" id="PZQS01000010">
    <property type="protein sequence ID" value="PVD23089.1"/>
    <property type="molecule type" value="Genomic_DNA"/>
</dbReference>
<feature type="signal peptide" evidence="3">
    <location>
        <begin position="1"/>
        <end position="20"/>
    </location>
</feature>
<feature type="disulfide bond" evidence="1">
    <location>
        <begin position="182"/>
        <end position="192"/>
    </location>
</feature>
<organism evidence="5 6">
    <name type="scientific">Pomacea canaliculata</name>
    <name type="common">Golden apple snail</name>
    <dbReference type="NCBI Taxonomy" id="400727"/>
    <lineage>
        <taxon>Eukaryota</taxon>
        <taxon>Metazoa</taxon>
        <taxon>Spiralia</taxon>
        <taxon>Lophotrochozoa</taxon>
        <taxon>Mollusca</taxon>
        <taxon>Gastropoda</taxon>
        <taxon>Caenogastropoda</taxon>
        <taxon>Architaenioglossa</taxon>
        <taxon>Ampullarioidea</taxon>
        <taxon>Ampullariidae</taxon>
        <taxon>Pomacea</taxon>
    </lineage>
</organism>
<feature type="disulfide bond" evidence="1">
    <location>
        <begin position="206"/>
        <end position="215"/>
    </location>
</feature>
<comment type="caution">
    <text evidence="5">The sequence shown here is derived from an EMBL/GenBank/DDBJ whole genome shotgun (WGS) entry which is preliminary data.</text>
</comment>
<evidence type="ECO:0000256" key="1">
    <source>
        <dbReference type="PROSITE-ProRule" id="PRU00076"/>
    </source>
</evidence>
<comment type="caution">
    <text evidence="1">Lacks conserved residue(s) required for the propagation of feature annotation.</text>
</comment>
<keyword evidence="2" id="KW-0812">Transmembrane</keyword>
<dbReference type="Proteomes" id="UP000245119">
    <property type="component" value="Linkage Group LG10"/>
</dbReference>
<dbReference type="STRING" id="400727.A0A2T7NPI9"/>
<reference evidence="5 6" key="1">
    <citation type="submission" date="2018-04" db="EMBL/GenBank/DDBJ databases">
        <title>The genome of golden apple snail Pomacea canaliculata provides insight into stress tolerance and invasive adaptation.</title>
        <authorList>
            <person name="Liu C."/>
            <person name="Liu B."/>
            <person name="Ren Y."/>
            <person name="Zhang Y."/>
            <person name="Wang H."/>
            <person name="Li S."/>
            <person name="Jiang F."/>
            <person name="Yin L."/>
            <person name="Zhang G."/>
            <person name="Qian W."/>
            <person name="Fan W."/>
        </authorList>
    </citation>
    <scope>NUCLEOTIDE SEQUENCE [LARGE SCALE GENOMIC DNA]</scope>
    <source>
        <strain evidence="5">SZHN2017</strain>
        <tissue evidence="5">Muscle</tissue>
    </source>
</reference>
<keyword evidence="6" id="KW-1185">Reference proteome</keyword>
<feature type="domain" description="EGF-like" evidence="4">
    <location>
        <begin position="180"/>
        <end position="216"/>
    </location>
</feature>
<keyword evidence="1" id="KW-1015">Disulfide bond</keyword>
<dbReference type="PROSITE" id="PS00022">
    <property type="entry name" value="EGF_1"/>
    <property type="match status" value="2"/>
</dbReference>
<evidence type="ECO:0000313" key="5">
    <source>
        <dbReference type="EMBL" id="PVD23089.1"/>
    </source>
</evidence>